<organism evidence="1 2">
    <name type="scientific">Actinomyces capricornis</name>
    <dbReference type="NCBI Taxonomy" id="2755559"/>
    <lineage>
        <taxon>Bacteria</taxon>
        <taxon>Bacillati</taxon>
        <taxon>Actinomycetota</taxon>
        <taxon>Actinomycetes</taxon>
        <taxon>Actinomycetales</taxon>
        <taxon>Actinomycetaceae</taxon>
        <taxon>Actinomyces</taxon>
    </lineage>
</organism>
<keyword evidence="2" id="KW-1185">Reference proteome</keyword>
<accession>A0ABN6K8P7</accession>
<dbReference type="RefSeq" id="WP_223909352.1">
    <property type="nucleotide sequence ID" value="NZ_AP025017.1"/>
</dbReference>
<sequence>MTDFLSLEDLLTLADDLRVGPIRDVGLLAAAAYRPASQLWGSGVYPGLEDKASALLEALFRNQSLVDGNKRLGWPAAFVFLDIDDWRIDAPDNEAHDLIVAVAAGECNIGQTAASPRKWRRLA</sequence>
<reference evidence="1 2" key="1">
    <citation type="submission" date="2021-08" db="EMBL/GenBank/DDBJ databases">
        <title>Whole genome sequence of novel Actinomyces species strain MAS-1.</title>
        <authorList>
            <person name="Saito M."/>
            <person name="Kuwahara N."/>
            <person name="Takizawa T."/>
            <person name="Gotouda H."/>
            <person name="Ochiai T."/>
        </authorList>
    </citation>
    <scope>NUCLEOTIDE SEQUENCE [LARGE SCALE GENOMIC DNA]</scope>
    <source>
        <strain evidence="1 2">MAS-1</strain>
    </source>
</reference>
<dbReference type="PANTHER" id="PTHR39426:SF1">
    <property type="entry name" value="HOMOLOGY TO DEATH-ON-CURING PROTEIN OF PHAGE P1"/>
    <property type="match status" value="1"/>
</dbReference>
<name>A0ABN6K8P7_9ACTO</name>
<gene>
    <name evidence="1" type="primary">doc</name>
    <name evidence="1" type="ORF">MANAM107_25320</name>
</gene>
<proteinExistence type="predicted"/>
<dbReference type="InterPro" id="IPR053737">
    <property type="entry name" value="Type_II_TA_Toxin"/>
</dbReference>
<dbReference type="Gene3D" id="1.20.120.1870">
    <property type="entry name" value="Fic/DOC protein, Fido domain"/>
    <property type="match status" value="1"/>
</dbReference>
<dbReference type="PANTHER" id="PTHR39426">
    <property type="entry name" value="HOMOLOGY TO DEATH-ON-CURING PROTEIN OF PHAGE P1"/>
    <property type="match status" value="1"/>
</dbReference>
<evidence type="ECO:0000313" key="2">
    <source>
        <dbReference type="Proteomes" id="UP000824496"/>
    </source>
</evidence>
<evidence type="ECO:0000313" key="1">
    <source>
        <dbReference type="EMBL" id="BDA65698.1"/>
    </source>
</evidence>
<dbReference type="InterPro" id="IPR006440">
    <property type="entry name" value="Doc"/>
</dbReference>
<protein>
    <submittedName>
        <fullName evidence="1">Toxin Doc</fullName>
    </submittedName>
</protein>
<dbReference type="Proteomes" id="UP000824496">
    <property type="component" value="Chromosome"/>
</dbReference>
<dbReference type="EMBL" id="AP025017">
    <property type="protein sequence ID" value="BDA65698.1"/>
    <property type="molecule type" value="Genomic_DNA"/>
</dbReference>